<dbReference type="SUPFAM" id="SSF81296">
    <property type="entry name" value="E set domains"/>
    <property type="match status" value="1"/>
</dbReference>
<dbReference type="EMBL" id="FPKV01000001">
    <property type="protein sequence ID" value="SFZ89708.1"/>
    <property type="molecule type" value="Genomic_DNA"/>
</dbReference>
<evidence type="ECO:0000256" key="4">
    <source>
        <dbReference type="ARBA" id="ARBA00022801"/>
    </source>
</evidence>
<dbReference type="InterPro" id="IPR001818">
    <property type="entry name" value="Pept_M10_metallopeptidase"/>
</dbReference>
<evidence type="ECO:0000259" key="9">
    <source>
        <dbReference type="Pfam" id="PF18962"/>
    </source>
</evidence>
<dbReference type="InterPro" id="IPR026444">
    <property type="entry name" value="Secre_tail"/>
</dbReference>
<reference evidence="10 11" key="1">
    <citation type="submission" date="2016-10" db="EMBL/GenBank/DDBJ databases">
        <authorList>
            <person name="de Groot N.N."/>
        </authorList>
    </citation>
    <scope>NUCLEOTIDE SEQUENCE [LARGE SCALE GENOMIC DNA]</scope>
    <source>
        <strain evidence="10 11">DSM 18180</strain>
    </source>
</reference>
<dbReference type="GO" id="GO:0008270">
    <property type="term" value="F:zinc ion binding"/>
    <property type="evidence" value="ECO:0007669"/>
    <property type="project" value="InterPro"/>
</dbReference>
<evidence type="ECO:0000313" key="10">
    <source>
        <dbReference type="EMBL" id="SFZ89708.1"/>
    </source>
</evidence>
<dbReference type="NCBIfam" id="TIGR04183">
    <property type="entry name" value="Por_Secre_tail"/>
    <property type="match status" value="1"/>
</dbReference>
<dbReference type="Pfam" id="PF01833">
    <property type="entry name" value="TIG"/>
    <property type="match status" value="1"/>
</dbReference>
<dbReference type="Gene3D" id="2.60.40.10">
    <property type="entry name" value="Immunoglobulins"/>
    <property type="match status" value="1"/>
</dbReference>
<evidence type="ECO:0000256" key="3">
    <source>
        <dbReference type="ARBA" id="ARBA00022729"/>
    </source>
</evidence>
<evidence type="ECO:0000259" key="7">
    <source>
        <dbReference type="Pfam" id="PF00413"/>
    </source>
</evidence>
<feature type="domain" description="Secretion system C-terminal sorting" evidence="9">
    <location>
        <begin position="523"/>
        <end position="595"/>
    </location>
</feature>
<dbReference type="AlphaFoldDB" id="A0A1K2IBB2"/>
<feature type="chain" id="PRO_5012950347" evidence="6">
    <location>
        <begin position="23"/>
        <end position="597"/>
    </location>
</feature>
<proteinExistence type="predicted"/>
<dbReference type="GO" id="GO:0006508">
    <property type="term" value="P:proteolysis"/>
    <property type="evidence" value="ECO:0007669"/>
    <property type="project" value="UniProtKB-KW"/>
</dbReference>
<feature type="domain" description="Peptidase M10 metallopeptidase" evidence="7">
    <location>
        <begin position="333"/>
        <end position="481"/>
    </location>
</feature>
<name>A0A1K2IBB2_9FLAO</name>
<dbReference type="Pfam" id="PF18962">
    <property type="entry name" value="Por_Secre_tail"/>
    <property type="match status" value="1"/>
</dbReference>
<protein>
    <submittedName>
        <fullName evidence="10">Por secretion system C-terminal sorting domain-containing protein</fullName>
    </submittedName>
</protein>
<dbReference type="Proteomes" id="UP000182544">
    <property type="component" value="Unassembled WGS sequence"/>
</dbReference>
<feature type="domain" description="IPT/TIG" evidence="8">
    <location>
        <begin position="197"/>
        <end position="276"/>
    </location>
</feature>
<dbReference type="SUPFAM" id="SSF55486">
    <property type="entry name" value="Metalloproteases ('zincins'), catalytic domain"/>
    <property type="match status" value="1"/>
</dbReference>
<dbReference type="GO" id="GO:0004222">
    <property type="term" value="F:metalloendopeptidase activity"/>
    <property type="evidence" value="ECO:0007669"/>
    <property type="project" value="InterPro"/>
</dbReference>
<gene>
    <name evidence="10" type="ORF">SAMN05428642_101516</name>
</gene>
<dbReference type="OrthoDB" id="7574679at2"/>
<evidence type="ECO:0000256" key="2">
    <source>
        <dbReference type="ARBA" id="ARBA00022723"/>
    </source>
</evidence>
<dbReference type="InterPro" id="IPR024079">
    <property type="entry name" value="MetalloPept_cat_dom_sf"/>
</dbReference>
<keyword evidence="2" id="KW-0479">Metal-binding</keyword>
<keyword evidence="5" id="KW-0862">Zinc</keyword>
<keyword evidence="3 6" id="KW-0732">Signal</keyword>
<dbReference type="Gene3D" id="3.40.390.10">
    <property type="entry name" value="Collagenase (Catalytic Domain)"/>
    <property type="match status" value="1"/>
</dbReference>
<keyword evidence="11" id="KW-1185">Reference proteome</keyword>
<evidence type="ECO:0000313" key="11">
    <source>
        <dbReference type="Proteomes" id="UP000182544"/>
    </source>
</evidence>
<dbReference type="STRING" id="369401.SAMN05428642_101516"/>
<evidence type="ECO:0000256" key="6">
    <source>
        <dbReference type="SAM" id="SignalP"/>
    </source>
</evidence>
<sequence length="597" mass="65973">MKNNTKKIALLLFLLSFNALFAQLSLRKISLKEQIDNSILIVEGEVFSQSSFWSNNLIYTSNTIKVYKVFKGKLESKNVDVITLGGTVGLEALIVSSSLKLKKGNVGVFMLESSQVITKSVTKSLNQKFKTYSALQGFYRYNLYDDLVVNPFNKTSGISSNFYNELMYITKEKYVEVSAYNTIKFKKASSQSKILSPVITSFSPTTATAGTKTEITINGSGFGTSGEVGFSDANEGGLAFFVDALDTQVVSWTDTQIIVEVPSTAGTGKIRVKDAASVKIESTTDLTISYSESNVEYDPGSGIQAYPVQHYEQSFITGGYVWTMQTDFFNDTEKPGARVAFERALESWRCNTKVNWTIKNNGTATDVVSSDGTNVIRFDNGNELDSGVLGVCYSWYSAPSCSLPNPQWYVSGLDIVFDDAISWYFGTGTPSGSQYDFESVALHELGHGHQLGHVINSNAVMHYSMGISEYNRVLSNDDIEAGVNVQTRSTTNPICNLELMTDYDTSSCSLSVEEGEFEKAIILYPNPTREELFIKNKSFINLEKAVIYDISGRQIVECDISDSSQTKIISLSGFSKGIYFVNIYSESLFITKKIILE</sequence>
<dbReference type="InterPro" id="IPR013783">
    <property type="entry name" value="Ig-like_fold"/>
</dbReference>
<accession>A0A1K2IBB2</accession>
<dbReference type="GO" id="GO:0031012">
    <property type="term" value="C:extracellular matrix"/>
    <property type="evidence" value="ECO:0007669"/>
    <property type="project" value="InterPro"/>
</dbReference>
<dbReference type="InterPro" id="IPR002909">
    <property type="entry name" value="IPT_dom"/>
</dbReference>
<evidence type="ECO:0000256" key="1">
    <source>
        <dbReference type="ARBA" id="ARBA00022670"/>
    </source>
</evidence>
<keyword evidence="1" id="KW-0645">Protease</keyword>
<dbReference type="Pfam" id="PF00413">
    <property type="entry name" value="Peptidase_M10"/>
    <property type="match status" value="1"/>
</dbReference>
<keyword evidence="4" id="KW-0378">Hydrolase</keyword>
<dbReference type="InterPro" id="IPR014756">
    <property type="entry name" value="Ig_E-set"/>
</dbReference>
<organism evidence="10 11">
    <name type="scientific">Flaviramulus basaltis</name>
    <dbReference type="NCBI Taxonomy" id="369401"/>
    <lineage>
        <taxon>Bacteria</taxon>
        <taxon>Pseudomonadati</taxon>
        <taxon>Bacteroidota</taxon>
        <taxon>Flavobacteriia</taxon>
        <taxon>Flavobacteriales</taxon>
        <taxon>Flavobacteriaceae</taxon>
        <taxon>Flaviramulus</taxon>
    </lineage>
</organism>
<evidence type="ECO:0000256" key="5">
    <source>
        <dbReference type="ARBA" id="ARBA00022833"/>
    </source>
</evidence>
<evidence type="ECO:0000259" key="8">
    <source>
        <dbReference type="Pfam" id="PF01833"/>
    </source>
</evidence>
<feature type="signal peptide" evidence="6">
    <location>
        <begin position="1"/>
        <end position="22"/>
    </location>
</feature>